<dbReference type="InterPro" id="IPR053866">
    <property type="entry name" value="PhyR_sigma2"/>
</dbReference>
<feature type="domain" description="PhyR sigma2" evidence="6">
    <location>
        <begin position="13"/>
        <end position="64"/>
    </location>
</feature>
<dbReference type="GO" id="GO:0016987">
    <property type="term" value="F:sigma factor activity"/>
    <property type="evidence" value="ECO:0007669"/>
    <property type="project" value="UniProtKB-KW"/>
</dbReference>
<evidence type="ECO:0000313" key="8">
    <source>
        <dbReference type="Proteomes" id="UP000237447"/>
    </source>
</evidence>
<dbReference type="RefSeq" id="WP_103660152.1">
    <property type="nucleotide sequence ID" value="NZ_NXEJ01000012.1"/>
</dbReference>
<dbReference type="SUPFAM" id="SSF88659">
    <property type="entry name" value="Sigma3 and sigma4 domains of RNA polymerase sigma factors"/>
    <property type="match status" value="1"/>
</dbReference>
<comment type="similarity">
    <text evidence="1">Belongs to the sigma-70 factor family. ECF subfamily.</text>
</comment>
<reference evidence="7 8" key="1">
    <citation type="journal article" date="2018" name="Syst. Appl. Microbiol.">
        <title>Agrobacterium rosae sp. nov., isolated from galls on different agricultural crops.</title>
        <authorList>
            <person name="Kuzmanovic N."/>
            <person name="Pulawska J."/>
            <person name="Smalla K."/>
            <person name="Nesme X."/>
        </authorList>
    </citation>
    <scope>NUCLEOTIDE SEQUENCE [LARGE SCALE GENOMIC DNA]</scope>
    <source>
        <strain evidence="7 8">NCPPB 1650</strain>
    </source>
</reference>
<dbReference type="EMBL" id="NXEJ01000012">
    <property type="protein sequence ID" value="POO48856.1"/>
    <property type="molecule type" value="Genomic_DNA"/>
</dbReference>
<evidence type="ECO:0000256" key="2">
    <source>
        <dbReference type="ARBA" id="ARBA00023015"/>
    </source>
</evidence>
<dbReference type="Gene3D" id="1.10.1740.10">
    <property type="match status" value="1"/>
</dbReference>
<protein>
    <submittedName>
        <fullName evidence="7">RNA polymerase subunit sigma</fullName>
    </submittedName>
</protein>
<dbReference type="Pfam" id="PF08281">
    <property type="entry name" value="Sigma70_r4_2"/>
    <property type="match status" value="1"/>
</dbReference>
<dbReference type="GeneID" id="86882183"/>
<dbReference type="Gene3D" id="1.10.10.10">
    <property type="entry name" value="Winged helix-like DNA-binding domain superfamily/Winged helix DNA-binding domain"/>
    <property type="match status" value="1"/>
</dbReference>
<dbReference type="NCBIfam" id="TIGR02937">
    <property type="entry name" value="sigma70-ECF"/>
    <property type="match status" value="1"/>
</dbReference>
<dbReference type="InterPro" id="IPR014284">
    <property type="entry name" value="RNA_pol_sigma-70_dom"/>
</dbReference>
<keyword evidence="4" id="KW-0804">Transcription</keyword>
<dbReference type="InterPro" id="IPR013325">
    <property type="entry name" value="RNA_pol_sigma_r2"/>
</dbReference>
<dbReference type="InterPro" id="IPR013249">
    <property type="entry name" value="RNA_pol_sigma70_r4_t2"/>
</dbReference>
<dbReference type="PANTHER" id="PTHR43133:SF25">
    <property type="entry name" value="RNA POLYMERASE SIGMA FACTOR RFAY-RELATED"/>
    <property type="match status" value="1"/>
</dbReference>
<dbReference type="CDD" id="cd06171">
    <property type="entry name" value="Sigma70_r4"/>
    <property type="match status" value="1"/>
</dbReference>
<dbReference type="GO" id="GO:0006352">
    <property type="term" value="P:DNA-templated transcription initiation"/>
    <property type="evidence" value="ECO:0007669"/>
    <property type="project" value="InterPro"/>
</dbReference>
<proteinExistence type="inferred from homology"/>
<dbReference type="InterPro" id="IPR036388">
    <property type="entry name" value="WH-like_DNA-bd_sf"/>
</dbReference>
<evidence type="ECO:0000256" key="4">
    <source>
        <dbReference type="ARBA" id="ARBA00023163"/>
    </source>
</evidence>
<dbReference type="NCBIfam" id="NF009164">
    <property type="entry name" value="PRK12511.1"/>
    <property type="match status" value="1"/>
</dbReference>
<dbReference type="SUPFAM" id="SSF88946">
    <property type="entry name" value="Sigma2 domain of RNA polymerase sigma factors"/>
    <property type="match status" value="1"/>
</dbReference>
<evidence type="ECO:0000313" key="7">
    <source>
        <dbReference type="EMBL" id="POO48856.1"/>
    </source>
</evidence>
<dbReference type="Proteomes" id="UP000237447">
    <property type="component" value="Unassembled WGS sequence"/>
</dbReference>
<keyword evidence="3" id="KW-0731">Sigma factor</keyword>
<name>A0AAE5VMC5_9HYPH</name>
<evidence type="ECO:0000256" key="1">
    <source>
        <dbReference type="ARBA" id="ARBA00010641"/>
    </source>
</evidence>
<evidence type="ECO:0000259" key="6">
    <source>
        <dbReference type="Pfam" id="PF22029"/>
    </source>
</evidence>
<dbReference type="InterPro" id="IPR039425">
    <property type="entry name" value="RNA_pol_sigma-70-like"/>
</dbReference>
<sequence>MDPKNQPFDVIGQLSSLRRYARSLVRNSNDADDLVQDALVKAYERQGSFKSGGNLRHWLLSILHNTHIDRYRTSSARQRRDDVVSAEAGLSYPAPQEQSAYLSQVKDAFMRLPDKQREALHLVAVEDLSYQEAADTLGIPIGTLMSRVSRARAALRSGEIPNQPRSHLKIVGGGHE</sequence>
<dbReference type="AlphaFoldDB" id="A0AAE5VMC5"/>
<organism evidence="7 8">
    <name type="scientific">Agrobacterium rosae</name>
    <dbReference type="NCBI Taxonomy" id="1972867"/>
    <lineage>
        <taxon>Bacteria</taxon>
        <taxon>Pseudomonadati</taxon>
        <taxon>Pseudomonadota</taxon>
        <taxon>Alphaproteobacteria</taxon>
        <taxon>Hyphomicrobiales</taxon>
        <taxon>Rhizobiaceae</taxon>
        <taxon>Rhizobium/Agrobacterium group</taxon>
        <taxon>Agrobacterium</taxon>
    </lineage>
</organism>
<comment type="caution">
    <text evidence="7">The sequence shown here is derived from an EMBL/GenBank/DDBJ whole genome shotgun (WGS) entry which is preliminary data.</text>
</comment>
<evidence type="ECO:0000256" key="3">
    <source>
        <dbReference type="ARBA" id="ARBA00023082"/>
    </source>
</evidence>
<dbReference type="GO" id="GO:0003677">
    <property type="term" value="F:DNA binding"/>
    <property type="evidence" value="ECO:0007669"/>
    <property type="project" value="InterPro"/>
</dbReference>
<accession>A0AAE5VMC5</accession>
<evidence type="ECO:0000259" key="5">
    <source>
        <dbReference type="Pfam" id="PF08281"/>
    </source>
</evidence>
<dbReference type="InterPro" id="IPR013324">
    <property type="entry name" value="RNA_pol_sigma_r3/r4-like"/>
</dbReference>
<dbReference type="PANTHER" id="PTHR43133">
    <property type="entry name" value="RNA POLYMERASE ECF-TYPE SIGMA FACTO"/>
    <property type="match status" value="1"/>
</dbReference>
<keyword evidence="2" id="KW-0805">Transcription regulation</keyword>
<dbReference type="Pfam" id="PF22029">
    <property type="entry name" value="PhyR_sigma2"/>
    <property type="match status" value="1"/>
</dbReference>
<gene>
    <name evidence="7" type="ORF">CPJ18_23045</name>
</gene>
<feature type="domain" description="RNA polymerase sigma factor 70 region 4 type 2" evidence="5">
    <location>
        <begin position="104"/>
        <end position="155"/>
    </location>
</feature>